<dbReference type="PROSITE" id="PS50893">
    <property type="entry name" value="ABC_TRANSPORTER_2"/>
    <property type="match status" value="1"/>
</dbReference>
<sequence>MNNIILSLKNLTVSIKDKKILNSINLDLEKGKIYAIMGPNGCGKSTLANAILGHPSYEIHEESKIVFNQKDINKLTTDKRVNEGLFLTFQTPLALTGVSIFELLKQAQPNKELHKISEEVHNYAKELKVNEELLFRSLNQNASGGERKKLELLQAAVLKPKLIIFDEIDTGVDVDALKDIASFMNKYQKDTTYVIITHYNRILKHVNPDKVIVLENGKITRQGKANLAIEIEDKGYGNN</sequence>
<evidence type="ECO:0000256" key="3">
    <source>
        <dbReference type="ARBA" id="ARBA00022840"/>
    </source>
</evidence>
<dbReference type="STRING" id="1618350.UR67_C0001G0143"/>
<dbReference type="Proteomes" id="UP000034581">
    <property type="component" value="Unassembled WGS sequence"/>
</dbReference>
<gene>
    <name evidence="5" type="ORF">UR67_C0001G0143</name>
</gene>
<dbReference type="InterPro" id="IPR003439">
    <property type="entry name" value="ABC_transporter-like_ATP-bd"/>
</dbReference>
<dbReference type="SMART" id="SM00382">
    <property type="entry name" value="AAA"/>
    <property type="match status" value="1"/>
</dbReference>
<dbReference type="PATRIC" id="fig|1618350.3.peg.150"/>
<dbReference type="PANTHER" id="PTHR43204:SF1">
    <property type="entry name" value="ABC TRANSPORTER I FAMILY MEMBER 6, CHLOROPLASTIC"/>
    <property type="match status" value="1"/>
</dbReference>
<evidence type="ECO:0000259" key="4">
    <source>
        <dbReference type="PROSITE" id="PS50893"/>
    </source>
</evidence>
<accession>A0A0G0BL68</accession>
<dbReference type="NCBIfam" id="TIGR01978">
    <property type="entry name" value="sufC"/>
    <property type="match status" value="1"/>
</dbReference>
<dbReference type="Gene3D" id="3.40.50.300">
    <property type="entry name" value="P-loop containing nucleotide triphosphate hydrolases"/>
    <property type="match status" value="1"/>
</dbReference>
<dbReference type="InterPro" id="IPR027417">
    <property type="entry name" value="P-loop_NTPase"/>
</dbReference>
<dbReference type="PANTHER" id="PTHR43204">
    <property type="entry name" value="ABC TRANSPORTER I FAMILY MEMBER 6, CHLOROPLASTIC"/>
    <property type="match status" value="1"/>
</dbReference>
<evidence type="ECO:0000256" key="1">
    <source>
        <dbReference type="ARBA" id="ARBA00006216"/>
    </source>
</evidence>
<evidence type="ECO:0000313" key="5">
    <source>
        <dbReference type="EMBL" id="KKP70234.1"/>
    </source>
</evidence>
<comment type="caution">
    <text evidence="5">The sequence shown here is derived from an EMBL/GenBank/DDBJ whole genome shotgun (WGS) entry which is preliminary data.</text>
</comment>
<dbReference type="GO" id="GO:0005524">
    <property type="term" value="F:ATP binding"/>
    <property type="evidence" value="ECO:0007669"/>
    <property type="project" value="UniProtKB-KW"/>
</dbReference>
<proteinExistence type="inferred from homology"/>
<dbReference type="InterPro" id="IPR003593">
    <property type="entry name" value="AAA+_ATPase"/>
</dbReference>
<organism evidence="5 6">
    <name type="scientific">candidate division CPR3 bacterium GW2011_GWF2_35_18</name>
    <dbReference type="NCBI Taxonomy" id="1618350"/>
    <lineage>
        <taxon>Bacteria</taxon>
        <taxon>Bacteria division CPR3</taxon>
    </lineage>
</organism>
<dbReference type="InterPro" id="IPR010230">
    <property type="entry name" value="FeS-cluster_ATPase_SufC"/>
</dbReference>
<evidence type="ECO:0000313" key="6">
    <source>
        <dbReference type="Proteomes" id="UP000034581"/>
    </source>
</evidence>
<dbReference type="SUPFAM" id="SSF52540">
    <property type="entry name" value="P-loop containing nucleoside triphosphate hydrolases"/>
    <property type="match status" value="1"/>
</dbReference>
<dbReference type="EMBL" id="LBQB01000001">
    <property type="protein sequence ID" value="KKP70234.1"/>
    <property type="molecule type" value="Genomic_DNA"/>
</dbReference>
<reference evidence="5 6" key="1">
    <citation type="journal article" date="2015" name="Nature">
        <title>rRNA introns, odd ribosomes, and small enigmatic genomes across a large radiation of phyla.</title>
        <authorList>
            <person name="Brown C.T."/>
            <person name="Hug L.A."/>
            <person name="Thomas B.C."/>
            <person name="Sharon I."/>
            <person name="Castelle C.J."/>
            <person name="Singh A."/>
            <person name="Wilkins M.J."/>
            <person name="Williams K.H."/>
            <person name="Banfield J.F."/>
        </authorList>
    </citation>
    <scope>NUCLEOTIDE SEQUENCE [LARGE SCALE GENOMIC DNA]</scope>
</reference>
<keyword evidence="2" id="KW-0547">Nucleotide-binding</keyword>
<evidence type="ECO:0000256" key="2">
    <source>
        <dbReference type="ARBA" id="ARBA00022741"/>
    </source>
</evidence>
<name>A0A0G0BL68_UNCC3</name>
<protein>
    <submittedName>
        <fullName evidence="5">FERRIC TRANSPORT ATP-BINDING PROTEIN AFUC related protein</fullName>
    </submittedName>
</protein>
<feature type="domain" description="ABC transporter" evidence="4">
    <location>
        <begin position="6"/>
        <end position="239"/>
    </location>
</feature>
<dbReference type="AlphaFoldDB" id="A0A0G0BL68"/>
<keyword evidence="3 5" id="KW-0067">ATP-binding</keyword>
<dbReference type="GO" id="GO:0016887">
    <property type="term" value="F:ATP hydrolysis activity"/>
    <property type="evidence" value="ECO:0007669"/>
    <property type="project" value="InterPro"/>
</dbReference>
<dbReference type="Pfam" id="PF00005">
    <property type="entry name" value="ABC_tran"/>
    <property type="match status" value="1"/>
</dbReference>
<comment type="similarity">
    <text evidence="1">Belongs to the ABC transporter superfamily. Ycf16 family.</text>
</comment>